<dbReference type="eggNOG" id="COG2226">
    <property type="taxonomic scope" value="Bacteria"/>
</dbReference>
<dbReference type="HOGENOM" id="CLU_1222762_0_0_9"/>
<dbReference type="InterPro" id="IPR029063">
    <property type="entry name" value="SAM-dependent_MTases_sf"/>
</dbReference>
<dbReference type="RefSeq" id="WP_014641604.1">
    <property type="nucleotide sequence ID" value="NC_017668.1"/>
</dbReference>
<evidence type="ECO:0000313" key="3">
    <source>
        <dbReference type="Proteomes" id="UP000007397"/>
    </source>
</evidence>
<evidence type="ECO:0000313" key="2">
    <source>
        <dbReference type="EMBL" id="CCG43697.1"/>
    </source>
</evidence>
<name>I0JHS9_HALH3</name>
<dbReference type="Pfam" id="PF08241">
    <property type="entry name" value="Methyltransf_11"/>
    <property type="match status" value="1"/>
</dbReference>
<evidence type="ECO:0000259" key="1">
    <source>
        <dbReference type="Pfam" id="PF08241"/>
    </source>
</evidence>
<dbReference type="GO" id="GO:0008757">
    <property type="term" value="F:S-adenosylmethionine-dependent methyltransferase activity"/>
    <property type="evidence" value="ECO:0007669"/>
    <property type="project" value="InterPro"/>
</dbReference>
<dbReference type="STRING" id="866895.HBHAL_1322"/>
<accession>I0JHS9</accession>
<dbReference type="Proteomes" id="UP000007397">
    <property type="component" value="Chromosome"/>
</dbReference>
<proteinExistence type="predicted"/>
<dbReference type="PANTHER" id="PTHR43861:SF1">
    <property type="entry name" value="TRANS-ACONITATE 2-METHYLTRANSFERASE"/>
    <property type="match status" value="1"/>
</dbReference>
<dbReference type="Gene3D" id="3.40.50.150">
    <property type="entry name" value="Vaccinia Virus protein VP39"/>
    <property type="match status" value="1"/>
</dbReference>
<gene>
    <name evidence="2" type="ordered locus">HBHAL_1322</name>
</gene>
<dbReference type="PANTHER" id="PTHR43861">
    <property type="entry name" value="TRANS-ACONITATE 2-METHYLTRANSFERASE-RELATED"/>
    <property type="match status" value="1"/>
</dbReference>
<keyword evidence="2" id="KW-0808">Transferase</keyword>
<dbReference type="PATRIC" id="fig|866895.3.peg.321"/>
<keyword evidence="2" id="KW-0489">Methyltransferase</keyword>
<sequence>MEPTFNWHQEAAKQWDERAEFWNQRSQTMWDEGSRKTIIPFLKNHLPPGNSVADLGCGDGYGSYKLYKEGYEVTGVDLSKDMIERAVKRLQTEGLAFTQGDLTKLPFASESFDGIMAVNSLEWIEVPHQGLEEMKRILRPGGKLCIGILGPTAMPRINSYRRVYGEKVICNTMMPWELAKLAEETGWKYTEGQGVYKRGVDENQIAHLDEDLKQSLTFMWIFIFEKQN</sequence>
<organism evidence="2 3">
    <name type="scientific">Halobacillus halophilus (strain ATCC 35676 / DSM 2266 / JCM 20832 / KCTC 3685 / LMG 17431 / NBRC 102448 / NCIMB 2269)</name>
    <name type="common">Sporosarcina halophila</name>
    <dbReference type="NCBI Taxonomy" id="866895"/>
    <lineage>
        <taxon>Bacteria</taxon>
        <taxon>Bacillati</taxon>
        <taxon>Bacillota</taxon>
        <taxon>Bacilli</taxon>
        <taxon>Bacillales</taxon>
        <taxon>Bacillaceae</taxon>
        <taxon>Halobacillus</taxon>
    </lineage>
</organism>
<dbReference type="AlphaFoldDB" id="I0JHS9"/>
<dbReference type="GO" id="GO:0032259">
    <property type="term" value="P:methylation"/>
    <property type="evidence" value="ECO:0007669"/>
    <property type="project" value="UniProtKB-KW"/>
</dbReference>
<dbReference type="EMBL" id="HE717023">
    <property type="protein sequence ID" value="CCG43697.1"/>
    <property type="molecule type" value="Genomic_DNA"/>
</dbReference>
<dbReference type="CDD" id="cd02440">
    <property type="entry name" value="AdoMet_MTases"/>
    <property type="match status" value="1"/>
</dbReference>
<protein>
    <submittedName>
        <fullName evidence="2">Methyltransferase</fullName>
    </submittedName>
</protein>
<dbReference type="KEGG" id="hhd:HBHAL_1322"/>
<reference evidence="2 3" key="1">
    <citation type="journal article" date="2013" name="Environ. Microbiol.">
        <title>Chloride and organic osmolytes: a hybrid strategy to cope with elevated salinities by the moderately halophilic, chloride-dependent bacterium Halobacillus halophilus.</title>
        <authorList>
            <person name="Saum S.H."/>
            <person name="Pfeiffer F."/>
            <person name="Palm P."/>
            <person name="Rampp M."/>
            <person name="Schuster S.C."/>
            <person name="Muller V."/>
            <person name="Oesterhelt D."/>
        </authorList>
    </citation>
    <scope>NUCLEOTIDE SEQUENCE [LARGE SCALE GENOMIC DNA]</scope>
    <source>
        <strain evidence="3">ATCC 35676 / DSM 2266 / JCM 20832 / KCTC 3685 / LMG 17431 / NBRC 102448 / NCIMB 2269</strain>
    </source>
</reference>
<keyword evidence="3" id="KW-1185">Reference proteome</keyword>
<dbReference type="InterPro" id="IPR013216">
    <property type="entry name" value="Methyltransf_11"/>
</dbReference>
<feature type="domain" description="Methyltransferase type 11" evidence="1">
    <location>
        <begin position="54"/>
        <end position="146"/>
    </location>
</feature>
<dbReference type="SUPFAM" id="SSF53335">
    <property type="entry name" value="S-adenosyl-L-methionine-dependent methyltransferases"/>
    <property type="match status" value="1"/>
</dbReference>